<name>A0A1Q4VC77_9ACTN</name>
<feature type="domain" description="Gp28/Gp37-like" evidence="2">
    <location>
        <begin position="5"/>
        <end position="340"/>
    </location>
</feature>
<dbReference type="RefSeq" id="WP_079184199.1">
    <property type="nucleotide sequence ID" value="NZ_LFBV01000001.1"/>
</dbReference>
<proteinExistence type="predicted"/>
<keyword evidence="4" id="KW-1185">Reference proteome</keyword>
<dbReference type="AlphaFoldDB" id="A0A1Q4VC77"/>
<gene>
    <name evidence="3" type="ORF">AB852_00655</name>
</gene>
<dbReference type="Proteomes" id="UP000186455">
    <property type="component" value="Unassembled WGS sequence"/>
</dbReference>
<evidence type="ECO:0000313" key="4">
    <source>
        <dbReference type="Proteomes" id="UP000186455"/>
    </source>
</evidence>
<feature type="coiled-coil region" evidence="1">
    <location>
        <begin position="315"/>
        <end position="349"/>
    </location>
</feature>
<dbReference type="InterPro" id="IPR029432">
    <property type="entry name" value="Gp28/Gp37-like_dom"/>
</dbReference>
<dbReference type="Pfam" id="PF14594">
    <property type="entry name" value="Sipho_Gp37"/>
    <property type="match status" value="2"/>
</dbReference>
<sequence length="485" mass="54261">MGYRVEVRDRNLNRIGELDTWIKLDFVVRHCQAGTWQLLVKDGTDQAKMLQQGGGIVIWQDGVNEPVFSGGIESFQKYWTTQQHTHQGSIYVGGSCDNQMAYHRLAFPEPTLPVPQQYKGRDTRSVSAPAQQSIWWELDHALGPSALPDRRVPGVVVGPRPASGAAVSDSLRYDVLGSKLEEWCKTKKVGYRFLYNPDTKSIDLTTYTPRDRSKDIRFATELGNLREFIYTLSAPKVTRVIVACQGEGKERYIHQKADSVVEAEWGVQIERLVDRRDIPLRTNPAGAPELVVKTTSDGYEDIGTRPDGAEWTTEVAARKKDLAEAEKELAAAEKALADAKTEAEKNAAKLRLVEANKARLNSEAALKRAIRDAKPTIVEHYMDMVKQAADAALKEGEKNGNFQIYPIDTEQCRFGVDYFVGDIVTVAVDGHEYVEIIREVNVAIEDGGKTSITPKIGEQGTGEPLNLYKSVWEMREKLRKLEARL</sequence>
<reference evidence="3 4" key="1">
    <citation type="submission" date="2015-06" db="EMBL/GenBank/DDBJ databases">
        <title>Cloning and characterization of the uncialamcin biosynthetic gene cluster.</title>
        <authorList>
            <person name="Yan X."/>
            <person name="Huang T."/>
            <person name="Ge H."/>
            <person name="Shen B."/>
        </authorList>
    </citation>
    <scope>NUCLEOTIDE SEQUENCE [LARGE SCALE GENOMIC DNA]</scope>
    <source>
        <strain evidence="3 4">DCA2648</strain>
    </source>
</reference>
<keyword evidence="1" id="KW-0175">Coiled coil</keyword>
<accession>A0A1Q4VC77</accession>
<evidence type="ECO:0000256" key="1">
    <source>
        <dbReference type="SAM" id="Coils"/>
    </source>
</evidence>
<evidence type="ECO:0000313" key="3">
    <source>
        <dbReference type="EMBL" id="OKH95413.1"/>
    </source>
</evidence>
<evidence type="ECO:0000259" key="2">
    <source>
        <dbReference type="Pfam" id="PF14594"/>
    </source>
</evidence>
<comment type="caution">
    <text evidence="3">The sequence shown here is derived from an EMBL/GenBank/DDBJ whole genome shotgun (WGS) entry which is preliminary data.</text>
</comment>
<dbReference type="STRING" id="1048205.AB852_00655"/>
<feature type="domain" description="Gp28/Gp37-like" evidence="2">
    <location>
        <begin position="384"/>
        <end position="458"/>
    </location>
</feature>
<protein>
    <recommendedName>
        <fullName evidence="2">Gp28/Gp37-like domain-containing protein</fullName>
    </recommendedName>
</protein>
<organism evidence="3 4">
    <name type="scientific">Streptomyces uncialis</name>
    <dbReference type="NCBI Taxonomy" id="1048205"/>
    <lineage>
        <taxon>Bacteria</taxon>
        <taxon>Bacillati</taxon>
        <taxon>Actinomycetota</taxon>
        <taxon>Actinomycetes</taxon>
        <taxon>Kitasatosporales</taxon>
        <taxon>Streptomycetaceae</taxon>
        <taxon>Streptomyces</taxon>
    </lineage>
</organism>
<dbReference type="EMBL" id="LFBV01000001">
    <property type="protein sequence ID" value="OKH95413.1"/>
    <property type="molecule type" value="Genomic_DNA"/>
</dbReference>